<dbReference type="InterPro" id="IPR001314">
    <property type="entry name" value="Peptidase_S1A"/>
</dbReference>
<comment type="subcellular location">
    <subcellularLocation>
        <location evidence="1">Secreted</location>
    </subcellularLocation>
</comment>
<evidence type="ECO:0000256" key="9">
    <source>
        <dbReference type="RuleBase" id="RU363034"/>
    </source>
</evidence>
<dbReference type="PANTHER" id="PTHR24258:SF136">
    <property type="entry name" value="GH06673P-RELATED"/>
    <property type="match status" value="1"/>
</dbReference>
<dbReference type="PANTHER" id="PTHR24258">
    <property type="entry name" value="SERINE PROTEASE-RELATED"/>
    <property type="match status" value="1"/>
</dbReference>
<keyword evidence="9 13" id="KW-0645">Protease</keyword>
<keyword evidence="5" id="KW-0391">Immunity</keyword>
<evidence type="ECO:0000313" key="13">
    <source>
        <dbReference type="EMBL" id="NBJ62087.1"/>
    </source>
</evidence>
<dbReference type="Gene3D" id="2.40.10.10">
    <property type="entry name" value="Trypsin-like serine proteases"/>
    <property type="match status" value="1"/>
</dbReference>
<dbReference type="InterPro" id="IPR009003">
    <property type="entry name" value="Peptidase_S1_PA"/>
</dbReference>
<dbReference type="InterPro" id="IPR018114">
    <property type="entry name" value="TRYPSIN_HIS"/>
</dbReference>
<dbReference type="PROSITE" id="PS50240">
    <property type="entry name" value="TRYPSIN_DOM"/>
    <property type="match status" value="1"/>
</dbReference>
<dbReference type="EMBL" id="GIFK01004384">
    <property type="protein sequence ID" value="NBJ62087.1"/>
    <property type="molecule type" value="Transcribed_RNA"/>
</dbReference>
<keyword evidence="7" id="KW-0325">Glycoprotein</keyword>
<keyword evidence="9" id="KW-0378">Hydrolase</keyword>
<evidence type="ECO:0000256" key="11">
    <source>
        <dbReference type="SAM" id="SignalP"/>
    </source>
</evidence>
<reference evidence="13" key="1">
    <citation type="submission" date="2019-10" db="EMBL/GenBank/DDBJ databases">
        <title>Short sand fly seasons in Tbilisi, Georgia, hinder development of host immunity to saliva of the visceral leishmaniasis vector Phlebotomus kandelakii.</title>
        <authorList>
            <person name="Oliveira F."/>
            <person name="Giorgobiani E."/>
            <person name="Guimaraes-Costa A.B."/>
            <person name="Abdeladhim M."/>
            <person name="Oristian J."/>
            <person name="Tskhvaradze L."/>
            <person name="Tsertsvadze N."/>
            <person name="Zakalashvili M."/>
            <person name="Valenzuela J.G."/>
            <person name="Kamhawi S."/>
        </authorList>
    </citation>
    <scope>NUCLEOTIDE SEQUENCE</scope>
    <source>
        <strain evidence="13">Wild-capture in Tbilisi</strain>
        <tissue evidence="13">Salivary glands</tissue>
    </source>
</reference>
<accession>A0A6B2EGH1</accession>
<dbReference type="SUPFAM" id="SSF50494">
    <property type="entry name" value="Trypsin-like serine proteases"/>
    <property type="match status" value="1"/>
</dbReference>
<feature type="signal peptide" evidence="11">
    <location>
        <begin position="1"/>
        <end position="20"/>
    </location>
</feature>
<dbReference type="CDD" id="cd00190">
    <property type="entry name" value="Tryp_SPc"/>
    <property type="match status" value="1"/>
</dbReference>
<evidence type="ECO:0000256" key="1">
    <source>
        <dbReference type="ARBA" id="ARBA00004613"/>
    </source>
</evidence>
<organism evidence="13">
    <name type="scientific">Phlebotomus kandelakii</name>
    <dbReference type="NCBI Taxonomy" id="1109342"/>
    <lineage>
        <taxon>Eukaryota</taxon>
        <taxon>Metazoa</taxon>
        <taxon>Ecdysozoa</taxon>
        <taxon>Arthropoda</taxon>
        <taxon>Hexapoda</taxon>
        <taxon>Insecta</taxon>
        <taxon>Pterygota</taxon>
        <taxon>Neoptera</taxon>
        <taxon>Endopterygota</taxon>
        <taxon>Diptera</taxon>
        <taxon>Nematocera</taxon>
        <taxon>Psychodoidea</taxon>
        <taxon>Psychodidae</taxon>
        <taxon>Phlebotomus</taxon>
        <taxon>Larroussius</taxon>
    </lineage>
</organism>
<dbReference type="InterPro" id="IPR001254">
    <property type="entry name" value="Trypsin_dom"/>
</dbReference>
<evidence type="ECO:0000259" key="12">
    <source>
        <dbReference type="PROSITE" id="PS50240"/>
    </source>
</evidence>
<dbReference type="SMART" id="SM00020">
    <property type="entry name" value="Tryp_SPc"/>
    <property type="match status" value="1"/>
</dbReference>
<dbReference type="GO" id="GO:0004252">
    <property type="term" value="F:serine-type endopeptidase activity"/>
    <property type="evidence" value="ECO:0007669"/>
    <property type="project" value="InterPro"/>
</dbReference>
<sequence>MSQLPRHLLIFLLCPVFSLQQDNIYFRDEVLDIGSPCRSPKGIGTCVLGSNCRDPFGGFFTNNRKSSICFFKDSKTPVICCPNDKLLQEDGVPSSTSWEDIFPPLPTLRPPKTTSKPESSPISDKMPDPFPDPVFVKLNLTLTPLTKPSPTPSTNTPAAVTAVPAQVSAPSSPALTTLSSIKCQEYSQNYTVGDGVEVEGIIYTAVVGGIPANLGEFPHMAVIGMPDPDGNSTKWFCGGSLISERYILTAAHCIIRTIPTVIRLGELDITRDNDGATPQDYGVETIISHPDYKGSSVYNDLALIRLDKNVEFNQFIRPACLAKEWTSSDSRVTAYGWGHTSFGGVESPVLMKIPLTVYATKECSDNYPASRRLRTGIMNTQICAGDPDGFRDTCQGDSGGPISMSEYIEDINASIFYILGVTSFGQGCGGVIPAIYTNVFSYSEWIEGIVWKA</sequence>
<name>A0A6B2EGH1_9DIPT</name>
<evidence type="ECO:0000256" key="6">
    <source>
        <dbReference type="ARBA" id="ARBA00023157"/>
    </source>
</evidence>
<dbReference type="AlphaFoldDB" id="A0A6B2EGH1"/>
<evidence type="ECO:0000256" key="10">
    <source>
        <dbReference type="SAM" id="MobiDB-lite"/>
    </source>
</evidence>
<dbReference type="Pfam" id="PF00089">
    <property type="entry name" value="Trypsin"/>
    <property type="match status" value="1"/>
</dbReference>
<feature type="compositionally biased region" description="Low complexity" evidence="10">
    <location>
        <begin position="110"/>
        <end position="123"/>
    </location>
</feature>
<dbReference type="FunFam" id="2.40.10.10:FF:000028">
    <property type="entry name" value="Serine protease easter"/>
    <property type="match status" value="1"/>
</dbReference>
<keyword evidence="6" id="KW-1015">Disulfide bond</keyword>
<keyword evidence="3" id="KW-0399">Innate immunity</keyword>
<feature type="domain" description="Peptidase S1" evidence="12">
    <location>
        <begin position="206"/>
        <end position="451"/>
    </location>
</feature>
<evidence type="ECO:0000256" key="8">
    <source>
        <dbReference type="ARBA" id="ARBA00024195"/>
    </source>
</evidence>
<keyword evidence="4 11" id="KW-0732">Signal</keyword>
<evidence type="ECO:0000256" key="4">
    <source>
        <dbReference type="ARBA" id="ARBA00022729"/>
    </source>
</evidence>
<feature type="region of interest" description="Disordered" evidence="10">
    <location>
        <begin position="90"/>
        <end position="128"/>
    </location>
</feature>
<proteinExistence type="inferred from homology"/>
<dbReference type="GO" id="GO:0045087">
    <property type="term" value="P:innate immune response"/>
    <property type="evidence" value="ECO:0007669"/>
    <property type="project" value="UniProtKB-KW"/>
</dbReference>
<protein>
    <submittedName>
        <fullName evidence="13">Putative serine protease 18d</fullName>
    </submittedName>
</protein>
<keyword evidence="9" id="KW-0720">Serine protease</keyword>
<dbReference type="PROSITE" id="PS00134">
    <property type="entry name" value="TRYPSIN_HIS"/>
    <property type="match status" value="1"/>
</dbReference>
<dbReference type="InterPro" id="IPR033116">
    <property type="entry name" value="TRYPSIN_SER"/>
</dbReference>
<evidence type="ECO:0000256" key="3">
    <source>
        <dbReference type="ARBA" id="ARBA00022588"/>
    </source>
</evidence>
<dbReference type="GO" id="GO:0006508">
    <property type="term" value="P:proteolysis"/>
    <property type="evidence" value="ECO:0007669"/>
    <property type="project" value="UniProtKB-KW"/>
</dbReference>
<evidence type="ECO:0000256" key="2">
    <source>
        <dbReference type="ARBA" id="ARBA00022525"/>
    </source>
</evidence>
<feature type="chain" id="PRO_5025331929" evidence="11">
    <location>
        <begin position="21"/>
        <end position="453"/>
    </location>
</feature>
<keyword evidence="2" id="KW-0964">Secreted</keyword>
<dbReference type="PROSITE" id="PS00135">
    <property type="entry name" value="TRYPSIN_SER"/>
    <property type="match status" value="1"/>
</dbReference>
<dbReference type="GO" id="GO:0005576">
    <property type="term" value="C:extracellular region"/>
    <property type="evidence" value="ECO:0007669"/>
    <property type="project" value="UniProtKB-SubCell"/>
</dbReference>
<evidence type="ECO:0000256" key="7">
    <source>
        <dbReference type="ARBA" id="ARBA00023180"/>
    </source>
</evidence>
<dbReference type="InterPro" id="IPR043504">
    <property type="entry name" value="Peptidase_S1_PA_chymotrypsin"/>
</dbReference>
<dbReference type="PRINTS" id="PR00722">
    <property type="entry name" value="CHYMOTRYPSIN"/>
</dbReference>
<evidence type="ECO:0000256" key="5">
    <source>
        <dbReference type="ARBA" id="ARBA00022859"/>
    </source>
</evidence>
<comment type="similarity">
    <text evidence="8">Belongs to the peptidase S1 family. CLIP subfamily.</text>
</comment>